<feature type="region of interest" description="Disordered" evidence="1">
    <location>
        <begin position="1"/>
        <end position="71"/>
    </location>
</feature>
<dbReference type="PANTHER" id="PTHR37014">
    <property type="entry name" value="EXPRESSION LETHALITY PROTEIN HEL10, PUTATIVE (AFU_ORTHOLOGUE AFUA_1G06580)-RELATED"/>
    <property type="match status" value="1"/>
</dbReference>
<name>A0A1V6TLN8_9EURO</name>
<organism evidence="2 3">
    <name type="scientific">Penicillium steckii</name>
    <dbReference type="NCBI Taxonomy" id="303698"/>
    <lineage>
        <taxon>Eukaryota</taxon>
        <taxon>Fungi</taxon>
        <taxon>Dikarya</taxon>
        <taxon>Ascomycota</taxon>
        <taxon>Pezizomycotina</taxon>
        <taxon>Eurotiomycetes</taxon>
        <taxon>Eurotiomycetidae</taxon>
        <taxon>Eurotiales</taxon>
        <taxon>Aspergillaceae</taxon>
        <taxon>Penicillium</taxon>
    </lineage>
</organism>
<dbReference type="PANTHER" id="PTHR37014:SF9">
    <property type="entry name" value="CONSERVED HISTIDINE-RICH PROTEIN (AFU_ORTHOLOGUE AFUA_1G11910)"/>
    <property type="match status" value="1"/>
</dbReference>
<feature type="compositionally biased region" description="Polar residues" evidence="1">
    <location>
        <begin position="1"/>
        <end position="51"/>
    </location>
</feature>
<feature type="region of interest" description="Disordered" evidence="1">
    <location>
        <begin position="151"/>
        <end position="186"/>
    </location>
</feature>
<feature type="compositionally biased region" description="Low complexity" evidence="1">
    <location>
        <begin position="52"/>
        <end position="62"/>
    </location>
</feature>
<accession>A0A1V6TLN8</accession>
<sequence length="186" mass="20167">MAQYFQPAQTASDPYSYGHQGQKSQMYLPPQQDSYNLNFPSQQSLYTPNKKQQQQQPQSQGQFYGNAATTSQPYIPMGENASYYGTAAAYDQHGRPVGTVDPEAEKGLGSTLVGGAAGGYAGHRLGGGFLGSTAGALLGAVGMNAATHQMKDDKSTRGKYKHWKKHHGCKARRYRRRYGSSSSDSD</sequence>
<dbReference type="OrthoDB" id="4368612at2759"/>
<evidence type="ECO:0000313" key="2">
    <source>
        <dbReference type="EMBL" id="OQE27305.1"/>
    </source>
</evidence>
<evidence type="ECO:0000256" key="1">
    <source>
        <dbReference type="SAM" id="MobiDB-lite"/>
    </source>
</evidence>
<protein>
    <recommendedName>
        <fullName evidence="4">Glycine zipper 2TM domain-containing protein</fullName>
    </recommendedName>
</protein>
<proteinExistence type="predicted"/>
<keyword evidence="3" id="KW-1185">Reference proteome</keyword>
<evidence type="ECO:0008006" key="4">
    <source>
        <dbReference type="Google" id="ProtNLM"/>
    </source>
</evidence>
<dbReference type="STRING" id="303698.A0A1V6TLN8"/>
<feature type="compositionally biased region" description="Basic residues" evidence="1">
    <location>
        <begin position="157"/>
        <end position="178"/>
    </location>
</feature>
<gene>
    <name evidence="2" type="ORF">PENSTE_c004G04087</name>
</gene>
<dbReference type="EMBL" id="MLKD01000004">
    <property type="protein sequence ID" value="OQE27305.1"/>
    <property type="molecule type" value="Genomic_DNA"/>
</dbReference>
<dbReference type="Proteomes" id="UP000191285">
    <property type="component" value="Unassembled WGS sequence"/>
</dbReference>
<dbReference type="AlphaFoldDB" id="A0A1V6TLN8"/>
<reference evidence="3" key="1">
    <citation type="journal article" date="2017" name="Nat. Microbiol.">
        <title>Global analysis of biosynthetic gene clusters reveals vast potential of secondary metabolite production in Penicillium species.</title>
        <authorList>
            <person name="Nielsen J.C."/>
            <person name="Grijseels S."/>
            <person name="Prigent S."/>
            <person name="Ji B."/>
            <person name="Dainat J."/>
            <person name="Nielsen K.F."/>
            <person name="Frisvad J.C."/>
            <person name="Workman M."/>
            <person name="Nielsen J."/>
        </authorList>
    </citation>
    <scope>NUCLEOTIDE SEQUENCE [LARGE SCALE GENOMIC DNA]</scope>
    <source>
        <strain evidence="3">IBT 24891</strain>
    </source>
</reference>
<evidence type="ECO:0000313" key="3">
    <source>
        <dbReference type="Proteomes" id="UP000191285"/>
    </source>
</evidence>
<comment type="caution">
    <text evidence="2">The sequence shown here is derived from an EMBL/GenBank/DDBJ whole genome shotgun (WGS) entry which is preliminary data.</text>
</comment>